<feature type="region of interest" description="Disordered" evidence="1">
    <location>
        <begin position="634"/>
        <end position="654"/>
    </location>
</feature>
<feature type="region of interest" description="Disordered" evidence="1">
    <location>
        <begin position="542"/>
        <end position="562"/>
    </location>
</feature>
<evidence type="ECO:0000313" key="2">
    <source>
        <dbReference type="EMBL" id="KAI0299976.1"/>
    </source>
</evidence>
<keyword evidence="3" id="KW-1185">Reference proteome</keyword>
<dbReference type="Proteomes" id="UP001203297">
    <property type="component" value="Unassembled WGS sequence"/>
</dbReference>
<evidence type="ECO:0000256" key="1">
    <source>
        <dbReference type="SAM" id="MobiDB-lite"/>
    </source>
</evidence>
<reference evidence="2" key="1">
    <citation type="journal article" date="2022" name="New Phytol.">
        <title>Evolutionary transition to the ectomycorrhizal habit in the genomes of a hyperdiverse lineage of mushroom-forming fungi.</title>
        <authorList>
            <person name="Looney B."/>
            <person name="Miyauchi S."/>
            <person name="Morin E."/>
            <person name="Drula E."/>
            <person name="Courty P.E."/>
            <person name="Kohler A."/>
            <person name="Kuo A."/>
            <person name="LaButti K."/>
            <person name="Pangilinan J."/>
            <person name="Lipzen A."/>
            <person name="Riley R."/>
            <person name="Andreopoulos W."/>
            <person name="He G."/>
            <person name="Johnson J."/>
            <person name="Nolan M."/>
            <person name="Tritt A."/>
            <person name="Barry K.W."/>
            <person name="Grigoriev I.V."/>
            <person name="Nagy L.G."/>
            <person name="Hibbett D."/>
            <person name="Henrissat B."/>
            <person name="Matheny P.B."/>
            <person name="Labbe J."/>
            <person name="Martin F.M."/>
        </authorList>
    </citation>
    <scope>NUCLEOTIDE SEQUENCE</scope>
    <source>
        <strain evidence="2">BPL690</strain>
    </source>
</reference>
<feature type="region of interest" description="Disordered" evidence="1">
    <location>
        <begin position="339"/>
        <end position="414"/>
    </location>
</feature>
<feature type="compositionally biased region" description="Polar residues" evidence="1">
    <location>
        <begin position="546"/>
        <end position="561"/>
    </location>
</feature>
<dbReference type="EMBL" id="WTXG01000020">
    <property type="protein sequence ID" value="KAI0299976.1"/>
    <property type="molecule type" value="Genomic_DNA"/>
</dbReference>
<organism evidence="2 3">
    <name type="scientific">Multifurca ochricompacta</name>
    <dbReference type="NCBI Taxonomy" id="376703"/>
    <lineage>
        <taxon>Eukaryota</taxon>
        <taxon>Fungi</taxon>
        <taxon>Dikarya</taxon>
        <taxon>Basidiomycota</taxon>
        <taxon>Agaricomycotina</taxon>
        <taxon>Agaricomycetes</taxon>
        <taxon>Russulales</taxon>
        <taxon>Russulaceae</taxon>
        <taxon>Multifurca</taxon>
    </lineage>
</organism>
<protein>
    <submittedName>
        <fullName evidence="2">Uncharacterized protein</fullName>
    </submittedName>
</protein>
<gene>
    <name evidence="2" type="ORF">B0F90DRAFT_566876</name>
</gene>
<dbReference type="AlphaFoldDB" id="A0AAD4M2T5"/>
<sequence>MSVSPPPGLFKPAQQRHTVATLILIENSAAMMDRWPDLRDRYLPTLLGTMRMANPVVPIQVFWLTSSPVSQAEEAISHSNGSRQYNQLPETFPETPTTRHLFVVAASGPSASMEVPGLPGADPQTIWQALGSKLTQANIHLHMILNPKVTESGNFAKLFYDILGMQNFQEAWTWFPTDTDNYRFYLSMRPQAHHEGPSRSLPSASPLRTHVGYASTASAVSPSLLTSTSGISGLSLASPITGPFPDASALPPPPPLLPTHPLRVPLPRNNSFPPASANGRTAPRQTTASSTNNSPPPSVASIPSDAELKPGLVKHLQRIHGLTKKRNYGLQSSRAPFIRDETASSPYTSAHSVDPVNGRPRRNTGVYASKNKIGEDPRRPRRGSVHFSLPESARVSSPESDSSKSPSAPSPTATVAGVLASPSVPVTVGLQLGMPLSSPTLNLTEPSYAAVPPPPGPPPLWQGETLGQAAPATPGPAFTDILPPQAHALSPAQVHAQVQQAHARAAAPLASSSYANVPHGNADAPVVYSTTAHSIGSSSYVSQSSALHTPPSSALSPTTATDDGDKPFIFYPEYEEALIPPPPLFTPHSAATQPMHVAQYWSTASTDYSHILNPAVSPGLLRANPPPVYDIPVYDSPAHSPPVHPHASSHTSPGIIYASEQSSSLQSWAGY</sequence>
<evidence type="ECO:0000313" key="3">
    <source>
        <dbReference type="Proteomes" id="UP001203297"/>
    </source>
</evidence>
<accession>A0AAD4M2T5</accession>
<comment type="caution">
    <text evidence="2">The sequence shown here is derived from an EMBL/GenBank/DDBJ whole genome shotgun (WGS) entry which is preliminary data.</text>
</comment>
<feature type="region of interest" description="Disordered" evidence="1">
    <location>
        <begin position="245"/>
        <end position="305"/>
    </location>
</feature>
<proteinExistence type="predicted"/>
<name>A0AAD4M2T5_9AGAM</name>
<feature type="compositionally biased region" description="Low complexity" evidence="1">
    <location>
        <begin position="396"/>
        <end position="411"/>
    </location>
</feature>